<proteinExistence type="inferred from homology"/>
<sequence length="238" mass="27739">MVNKCKCSLWMRWILSFSSKKTDKKQHTDLESIGEYALFLLIIVCILNRKFVMPTAFAYNARIPNSDTDAVQTYRKPSYGKRDIMQGNQAVVDYMNELLSGELAARDQYFIHSRLYSEWGYTKLFERLNHEMEEETTHAEDFIRRILMLGGTPKMARAELNIGTDVVSCLKADLQTEYEVRDALKKGIKLCEEAQDYVSRDLMVAQLKDTEEDHAHWLEQQLRLIELIGEGNYYQSQL</sequence>
<dbReference type="CDD" id="cd00907">
    <property type="entry name" value="Bacterioferritin"/>
    <property type="match status" value="1"/>
</dbReference>
<evidence type="ECO:0000256" key="8">
    <source>
        <dbReference type="ARBA" id="ARBA00023004"/>
    </source>
</evidence>
<dbReference type="NCBIfam" id="TIGR00754">
    <property type="entry name" value="bfr"/>
    <property type="match status" value="1"/>
</dbReference>
<dbReference type="EMBL" id="FR845709">
    <property type="protein sequence ID" value="CCA44621.1"/>
    <property type="molecule type" value="Genomic_DNA"/>
</dbReference>
<keyword evidence="9" id="KW-0406">Ion transport</keyword>
<dbReference type="InterPro" id="IPR009040">
    <property type="entry name" value="Ferritin-like_diiron"/>
</dbReference>
<evidence type="ECO:0000256" key="11">
    <source>
        <dbReference type="ARBA" id="ARBA00047178"/>
    </source>
</evidence>
<evidence type="ECO:0000256" key="10">
    <source>
        <dbReference type="ARBA" id="ARBA00036243"/>
    </source>
</evidence>
<comment type="similarity">
    <text evidence="1">Belongs to the bacterioferritin family.</text>
</comment>
<feature type="domain" description="Ferritin-like diiron" evidence="13">
    <location>
        <begin position="85"/>
        <end position="229"/>
    </location>
</feature>
<dbReference type="InterPro" id="IPR009078">
    <property type="entry name" value="Ferritin-like_SF"/>
</dbReference>
<dbReference type="PRINTS" id="PR00601">
    <property type="entry name" value="BACFERRITIN"/>
</dbReference>
<comment type="catalytic activity">
    <reaction evidence="10">
        <text>Fe(2+)(in) = Fe(2+)(out)</text>
        <dbReference type="Rhea" id="RHEA:28486"/>
        <dbReference type="ChEBI" id="CHEBI:29033"/>
    </reaction>
</comment>
<dbReference type="PROSITE" id="PS50905">
    <property type="entry name" value="FERRITIN_LIKE"/>
    <property type="match status" value="1"/>
</dbReference>
<dbReference type="InterPro" id="IPR012347">
    <property type="entry name" value="Ferritin-like"/>
</dbReference>
<evidence type="ECO:0000256" key="7">
    <source>
        <dbReference type="ARBA" id="ARBA00023002"/>
    </source>
</evidence>
<dbReference type="GO" id="GO:0004322">
    <property type="term" value="F:ferroxidase activity"/>
    <property type="evidence" value="ECO:0007669"/>
    <property type="project" value="UniProtKB-EC"/>
</dbReference>
<evidence type="ECO:0000256" key="3">
    <source>
        <dbReference type="ARBA" id="ARBA00022434"/>
    </source>
</evidence>
<evidence type="ECO:0000256" key="9">
    <source>
        <dbReference type="ARBA" id="ARBA00023065"/>
    </source>
</evidence>
<gene>
    <name evidence="14" type="primary">fth</name>
    <name evidence="14" type="ORF">NMALPHA522_1080</name>
</gene>
<dbReference type="PANTHER" id="PTHR30295">
    <property type="entry name" value="BACTERIOFERRITIN"/>
    <property type="match status" value="1"/>
</dbReference>
<evidence type="ECO:0000256" key="12">
    <source>
        <dbReference type="ARBA" id="ARBA00047212"/>
    </source>
</evidence>
<evidence type="ECO:0000256" key="1">
    <source>
        <dbReference type="ARBA" id="ARBA00008093"/>
    </source>
</evidence>
<keyword evidence="4" id="KW-0813">Transport</keyword>
<evidence type="ECO:0000256" key="4">
    <source>
        <dbReference type="ARBA" id="ARBA00022448"/>
    </source>
</evidence>
<dbReference type="GO" id="GO:0140315">
    <property type="term" value="F:iron ion sequestering activity"/>
    <property type="evidence" value="ECO:0007669"/>
    <property type="project" value="UniProtKB-ARBA"/>
</dbReference>
<name>I4E5K5_NEIME</name>
<dbReference type="Pfam" id="PF00210">
    <property type="entry name" value="Ferritin"/>
    <property type="match status" value="1"/>
</dbReference>
<accession>I4E5K5</accession>
<dbReference type="GO" id="GO:0005829">
    <property type="term" value="C:cytosol"/>
    <property type="evidence" value="ECO:0007669"/>
    <property type="project" value="TreeGrafter"/>
</dbReference>
<keyword evidence="3" id="KW-0409">Iron storage</keyword>
<dbReference type="SUPFAM" id="SSF47240">
    <property type="entry name" value="Ferritin-like"/>
    <property type="match status" value="1"/>
</dbReference>
<keyword evidence="7 14" id="KW-0560">Oxidoreductase</keyword>
<dbReference type="EC" id="1.16.3.1" evidence="2"/>
<keyword evidence="6" id="KW-0479">Metal-binding</keyword>
<dbReference type="GO" id="GO:0006879">
    <property type="term" value="P:intracellular iron ion homeostasis"/>
    <property type="evidence" value="ECO:0007669"/>
    <property type="project" value="UniProtKB-KW"/>
</dbReference>
<evidence type="ECO:0000313" key="14">
    <source>
        <dbReference type="EMBL" id="CCA44621.1"/>
    </source>
</evidence>
<keyword evidence="5" id="KW-0410">Iron transport</keyword>
<dbReference type="Gene3D" id="1.20.1260.10">
    <property type="match status" value="1"/>
</dbReference>
<dbReference type="PANTHER" id="PTHR30295:SF9">
    <property type="entry name" value="BACTERIOFERRITIN"/>
    <property type="match status" value="1"/>
</dbReference>
<keyword evidence="8" id="KW-0408">Iron</keyword>
<dbReference type="AlphaFoldDB" id="I4E5K5"/>
<evidence type="ECO:0000256" key="2">
    <source>
        <dbReference type="ARBA" id="ARBA00013107"/>
    </source>
</evidence>
<evidence type="ECO:0000256" key="6">
    <source>
        <dbReference type="ARBA" id="ARBA00022723"/>
    </source>
</evidence>
<evidence type="ECO:0000259" key="13">
    <source>
        <dbReference type="PROSITE" id="PS50905"/>
    </source>
</evidence>
<reference evidence="14" key="1">
    <citation type="submission" date="2011-03" db="EMBL/GenBank/DDBJ databases">
        <title>Draft genome of Neisseria meningitidis strain alpha522.</title>
        <authorList>
            <person name="Schoen C."/>
            <person name="Blom J."/>
        </authorList>
    </citation>
    <scope>NUCLEOTIDE SEQUENCE</scope>
    <source>
        <strain evidence="14">Alpha522</strain>
    </source>
</reference>
<dbReference type="GO" id="GO:0006826">
    <property type="term" value="P:iron ion transport"/>
    <property type="evidence" value="ECO:0007669"/>
    <property type="project" value="UniProtKB-KW"/>
</dbReference>
<dbReference type="GO" id="GO:0008199">
    <property type="term" value="F:ferric iron binding"/>
    <property type="evidence" value="ECO:0007669"/>
    <property type="project" value="InterPro"/>
</dbReference>
<dbReference type="InterPro" id="IPR002024">
    <property type="entry name" value="Bacterioferritin"/>
</dbReference>
<protein>
    <recommendedName>
        <fullName evidence="11">Bacterial ferritin</fullName>
        <ecNumber evidence="2">1.16.3.1</ecNumber>
    </recommendedName>
    <alternativeName>
        <fullName evidence="12">Bacterial non-heme ferritin</fullName>
    </alternativeName>
</protein>
<dbReference type="GO" id="GO:0020037">
    <property type="term" value="F:heme binding"/>
    <property type="evidence" value="ECO:0007669"/>
    <property type="project" value="TreeGrafter"/>
</dbReference>
<dbReference type="InterPro" id="IPR008331">
    <property type="entry name" value="Ferritin_DPS_dom"/>
</dbReference>
<evidence type="ECO:0000256" key="5">
    <source>
        <dbReference type="ARBA" id="ARBA00022496"/>
    </source>
</evidence>
<organism evidence="14">
    <name type="scientific">Neisseria meningitidis alpha522</name>
    <dbReference type="NCBI Taxonomy" id="996307"/>
    <lineage>
        <taxon>Bacteria</taxon>
        <taxon>Pseudomonadati</taxon>
        <taxon>Pseudomonadota</taxon>
        <taxon>Betaproteobacteria</taxon>
        <taxon>Neisseriales</taxon>
        <taxon>Neisseriaceae</taxon>
        <taxon>Neisseria</taxon>
    </lineage>
</organism>
<dbReference type="FunFam" id="1.20.1260.10:FF:000005">
    <property type="entry name" value="Bacterioferritin"/>
    <property type="match status" value="1"/>
</dbReference>